<dbReference type="PANTHER" id="PTHR20883">
    <property type="entry name" value="PHYTANOYL-COA DIOXYGENASE DOMAIN CONTAINING 1"/>
    <property type="match status" value="1"/>
</dbReference>
<dbReference type="InterPro" id="IPR008775">
    <property type="entry name" value="Phytyl_CoA_dOase-like"/>
</dbReference>
<comment type="caution">
    <text evidence="4">The sequence shown here is derived from an EMBL/GenBank/DDBJ whole genome shotgun (WGS) entry which is preliminary data.</text>
</comment>
<accession>A0A9P8ABR4</accession>
<dbReference type="AlphaFoldDB" id="A0A9P8ABR4"/>
<feature type="region of interest" description="Disordered" evidence="3">
    <location>
        <begin position="237"/>
        <end position="262"/>
    </location>
</feature>
<organism evidence="4 5">
    <name type="scientific">Mortierella alpina</name>
    <name type="common">Oleaginous fungus</name>
    <name type="synonym">Mortierella renispora</name>
    <dbReference type="NCBI Taxonomy" id="64518"/>
    <lineage>
        <taxon>Eukaryota</taxon>
        <taxon>Fungi</taxon>
        <taxon>Fungi incertae sedis</taxon>
        <taxon>Mucoromycota</taxon>
        <taxon>Mortierellomycotina</taxon>
        <taxon>Mortierellomycetes</taxon>
        <taxon>Mortierellales</taxon>
        <taxon>Mortierellaceae</taxon>
        <taxon>Mortierella</taxon>
    </lineage>
</organism>
<dbReference type="SUPFAM" id="SSF51197">
    <property type="entry name" value="Clavaminate synthase-like"/>
    <property type="match status" value="1"/>
</dbReference>
<protein>
    <recommendedName>
        <fullName evidence="6">Phytanoyl-CoA dioxygenase</fullName>
    </recommendedName>
</protein>
<sequence length="336" mass="37529">MDETDQAASAERLREQFHQDGFVIVRNALTHEELGILQREVDCLMNFLISENYDIMKDFGGIIEPISCGYIDPPATQMYILSKRAYSSIRNLVTEDPDTVVPLLFEKMAALAKNFLPTADTGDYPICLFNEQYIVKTPKSDATSAFAWHQDSEYMDPTAQKDFPIVSCWTALDDVNKSNGTLIVEPFPRPTNTGSGSAFTLPSSLNDRTALLQYHKRLAACYGKELDKDDALARALKPRSPTSATIEESRATLSNPDDTMDPRMRFTFERQEPVLVEIPAGSIVFLSGLVRHCSLGNSSSKFRRAYMPQFSSGKVVGEEERLVSLAVPVDDTHHRS</sequence>
<evidence type="ECO:0000256" key="1">
    <source>
        <dbReference type="ARBA" id="ARBA00001962"/>
    </source>
</evidence>
<dbReference type="Proteomes" id="UP000717515">
    <property type="component" value="Unassembled WGS sequence"/>
</dbReference>
<dbReference type="Gene3D" id="2.60.120.620">
    <property type="entry name" value="q2cbj1_9rhob like domain"/>
    <property type="match status" value="2"/>
</dbReference>
<comment type="similarity">
    <text evidence="2">Belongs to the PhyH family.</text>
</comment>
<gene>
    <name evidence="4" type="ORF">KVV02_008016</name>
</gene>
<evidence type="ECO:0000313" key="4">
    <source>
        <dbReference type="EMBL" id="KAG9326396.1"/>
    </source>
</evidence>
<evidence type="ECO:0000256" key="2">
    <source>
        <dbReference type="ARBA" id="ARBA00005830"/>
    </source>
</evidence>
<proteinExistence type="inferred from homology"/>
<dbReference type="PANTHER" id="PTHR20883:SF46">
    <property type="entry name" value="PHYTANOYL-COA HYDROXYLASE"/>
    <property type="match status" value="1"/>
</dbReference>
<reference evidence="4" key="1">
    <citation type="submission" date="2021-07" db="EMBL/GenBank/DDBJ databases">
        <title>Draft genome of Mortierella alpina, strain LL118, isolated from an aspen leaf litter sample.</title>
        <authorList>
            <person name="Yang S."/>
            <person name="Vinatzer B.A."/>
        </authorList>
    </citation>
    <scope>NUCLEOTIDE SEQUENCE</scope>
    <source>
        <strain evidence="4">LL118</strain>
    </source>
</reference>
<comment type="cofactor">
    <cofactor evidence="1">
        <name>Fe cation</name>
        <dbReference type="ChEBI" id="CHEBI:24875"/>
    </cofactor>
</comment>
<feature type="compositionally biased region" description="Polar residues" evidence="3">
    <location>
        <begin position="240"/>
        <end position="257"/>
    </location>
</feature>
<dbReference type="Pfam" id="PF05721">
    <property type="entry name" value="PhyH"/>
    <property type="match status" value="1"/>
</dbReference>
<dbReference type="EMBL" id="JAIFTL010000020">
    <property type="protein sequence ID" value="KAG9326396.1"/>
    <property type="molecule type" value="Genomic_DNA"/>
</dbReference>
<name>A0A9P8ABR4_MORAP</name>
<evidence type="ECO:0000256" key="3">
    <source>
        <dbReference type="SAM" id="MobiDB-lite"/>
    </source>
</evidence>
<evidence type="ECO:0000313" key="5">
    <source>
        <dbReference type="Proteomes" id="UP000717515"/>
    </source>
</evidence>
<evidence type="ECO:0008006" key="6">
    <source>
        <dbReference type="Google" id="ProtNLM"/>
    </source>
</evidence>